<dbReference type="Pfam" id="PF02001">
    <property type="entry name" value="DUF134"/>
    <property type="match status" value="1"/>
</dbReference>
<name>A0A644UXB2_9ZZZZ</name>
<dbReference type="EMBL" id="VSSQ01000180">
    <property type="protein sequence ID" value="MPL83728.1"/>
    <property type="molecule type" value="Genomic_DNA"/>
</dbReference>
<comment type="caution">
    <text evidence="3">The sequence shown here is derived from an EMBL/GenBank/DDBJ whole genome shotgun (WGS) entry which is preliminary data.</text>
</comment>
<sequence>MRGRLYCSRKPLSVPLVCTAPWARAACAQAASGPREAWPGLNRVYPSRFWLGHAQSGRCAWLRLAPLARGVALAYSQIKPYYWEIMPRPCHCRRVSALPKNRCFKPNGIPLHELEEVVLSLDGLEALRLADFEDLNMDAAAARMGVSRHTFGRLLRRARRSVAQALVQGQALRIEGGVCAVDATAGGAESEDAMPGGLVVAVPSIAPGGPDAAPNAHFGRCQFYTLARVEDGKIGEVNIQPNPMHQGGDCAGPVQALLRLGVGALLAGGMGMRPLRALQEAGIAVYYNANLPTVADCLNAFAAGRLVPFGPGHLCQGGCASER</sequence>
<dbReference type="Gene3D" id="1.10.10.10">
    <property type="entry name" value="Winged helix-like DNA-binding domain superfamily/Winged helix DNA-binding domain"/>
    <property type="match status" value="1"/>
</dbReference>
<dbReference type="SUPFAM" id="SSF53146">
    <property type="entry name" value="Nitrogenase accessory factor-like"/>
    <property type="match status" value="1"/>
</dbReference>
<evidence type="ECO:0000256" key="1">
    <source>
        <dbReference type="ARBA" id="ARBA00009350"/>
    </source>
</evidence>
<dbReference type="InterPro" id="IPR036105">
    <property type="entry name" value="DiNase_FeMo-co_biosyn_sf"/>
</dbReference>
<proteinExistence type="inferred from homology"/>
<dbReference type="InterPro" id="IPR003731">
    <property type="entry name" value="Di-Nase_FeMo-co_biosynth"/>
</dbReference>
<feature type="domain" description="Dinitrogenase iron-molybdenum cofactor biosynthesis" evidence="2">
    <location>
        <begin position="214"/>
        <end position="302"/>
    </location>
</feature>
<dbReference type="HAMAP" id="MF_00674">
    <property type="entry name" value="UPF0251"/>
    <property type="match status" value="1"/>
</dbReference>
<dbReference type="InterPro" id="IPR002852">
    <property type="entry name" value="UPF0251"/>
</dbReference>
<evidence type="ECO:0000313" key="3">
    <source>
        <dbReference type="EMBL" id="MPL83728.1"/>
    </source>
</evidence>
<dbReference type="AlphaFoldDB" id="A0A644UXB2"/>
<reference evidence="3" key="1">
    <citation type="submission" date="2019-08" db="EMBL/GenBank/DDBJ databases">
        <authorList>
            <person name="Kucharzyk K."/>
            <person name="Murdoch R.W."/>
            <person name="Higgins S."/>
            <person name="Loffler F."/>
        </authorList>
    </citation>
    <scope>NUCLEOTIDE SEQUENCE</scope>
</reference>
<dbReference type="Gene3D" id="3.30.420.130">
    <property type="entry name" value="Dinitrogenase iron-molybdenum cofactor biosynthesis domain"/>
    <property type="match status" value="1"/>
</dbReference>
<gene>
    <name evidence="3" type="ORF">SDC9_29685</name>
</gene>
<dbReference type="InterPro" id="IPR036388">
    <property type="entry name" value="WH-like_DNA-bd_sf"/>
</dbReference>
<dbReference type="PANTHER" id="PTHR37478:SF2">
    <property type="entry name" value="UPF0251 PROTEIN TK0562"/>
    <property type="match status" value="1"/>
</dbReference>
<protein>
    <recommendedName>
        <fullName evidence="2">Dinitrogenase iron-molybdenum cofactor biosynthesis domain-containing protein</fullName>
    </recommendedName>
</protein>
<organism evidence="3">
    <name type="scientific">bioreactor metagenome</name>
    <dbReference type="NCBI Taxonomy" id="1076179"/>
    <lineage>
        <taxon>unclassified sequences</taxon>
        <taxon>metagenomes</taxon>
        <taxon>ecological metagenomes</taxon>
    </lineage>
</organism>
<dbReference type="PANTHER" id="PTHR37478">
    <property type="match status" value="1"/>
</dbReference>
<accession>A0A644UXB2</accession>
<evidence type="ECO:0000259" key="2">
    <source>
        <dbReference type="Pfam" id="PF02579"/>
    </source>
</evidence>
<comment type="similarity">
    <text evidence="1">Belongs to the UPF0251 family.</text>
</comment>
<dbReference type="Pfam" id="PF02579">
    <property type="entry name" value="Nitro_FeMo-Co"/>
    <property type="match status" value="1"/>
</dbReference>